<evidence type="ECO:0000256" key="1">
    <source>
        <dbReference type="ARBA" id="ARBA00006281"/>
    </source>
</evidence>
<dbReference type="PANTHER" id="PTHR12689:SF4">
    <property type="entry name" value="PROTEIN AAR2 HOMOLOG"/>
    <property type="match status" value="1"/>
</dbReference>
<evidence type="ECO:0000313" key="3">
    <source>
        <dbReference type="Proteomes" id="UP000239156"/>
    </source>
</evidence>
<dbReference type="VEuPathDB" id="FungiDB:PSHT_00779"/>
<dbReference type="OrthoDB" id="2506277at2759"/>
<dbReference type="GO" id="GO:0000244">
    <property type="term" value="P:spliceosomal tri-snRNP complex assembly"/>
    <property type="evidence" value="ECO:0007669"/>
    <property type="project" value="TreeGrafter"/>
</dbReference>
<dbReference type="Proteomes" id="UP000239156">
    <property type="component" value="Unassembled WGS sequence"/>
</dbReference>
<accession>A0A2S4VKP5</accession>
<dbReference type="InterPro" id="IPR033647">
    <property type="entry name" value="Aar2_N"/>
</dbReference>
<dbReference type="InterPro" id="IPR038516">
    <property type="entry name" value="AAR2_N_sf"/>
</dbReference>
<dbReference type="PANTHER" id="PTHR12689">
    <property type="entry name" value="A1 CISTRON SPLICING FACTOR AAR2-RELATED"/>
    <property type="match status" value="1"/>
</dbReference>
<protein>
    <submittedName>
        <fullName evidence="2">Uncharacterized protein</fullName>
    </submittedName>
</protein>
<dbReference type="InterPro" id="IPR038514">
    <property type="entry name" value="AAR2_C_sf"/>
</dbReference>
<dbReference type="Pfam" id="PF20981">
    <property type="entry name" value="AAR2_1st"/>
    <property type="match status" value="1"/>
</dbReference>
<dbReference type="VEuPathDB" id="FungiDB:PSTT_06367"/>
<dbReference type="InterPro" id="IPR033648">
    <property type="entry name" value="AAR2_C"/>
</dbReference>
<dbReference type="EMBL" id="PKSL01000049">
    <property type="protein sequence ID" value="POW10124.1"/>
    <property type="molecule type" value="Genomic_DNA"/>
</dbReference>
<evidence type="ECO:0000313" key="2">
    <source>
        <dbReference type="EMBL" id="POW10124.1"/>
    </source>
</evidence>
<dbReference type="Gene3D" id="1.25.40.550">
    <property type="entry name" value="Aar2, C-terminal domain-like"/>
    <property type="match status" value="1"/>
</dbReference>
<reference evidence="2" key="1">
    <citation type="submission" date="2017-12" db="EMBL/GenBank/DDBJ databases">
        <title>Gene loss provides genomic basis for host adaptation in cereal stripe rust fungi.</title>
        <authorList>
            <person name="Xia C."/>
        </authorList>
    </citation>
    <scope>NUCLEOTIDE SEQUENCE [LARGE SCALE GENOMIC DNA]</scope>
    <source>
        <strain evidence="2">93-210</strain>
    </source>
</reference>
<comment type="similarity">
    <text evidence="1">Belongs to the AAR2 family.</text>
</comment>
<dbReference type="InterPro" id="IPR007946">
    <property type="entry name" value="AAR2"/>
</dbReference>
<dbReference type="CDD" id="cd13778">
    <property type="entry name" value="Aar2_C"/>
    <property type="match status" value="1"/>
</dbReference>
<dbReference type="CDD" id="cd13777">
    <property type="entry name" value="Aar2_N"/>
    <property type="match status" value="1"/>
</dbReference>
<name>A0A2S4VKP5_9BASI</name>
<dbReference type="Gene3D" id="2.60.34.20">
    <property type="match status" value="1"/>
</dbReference>
<keyword evidence="3" id="KW-1185">Reference proteome</keyword>
<organism evidence="2 3">
    <name type="scientific">Puccinia striiformis</name>
    <dbReference type="NCBI Taxonomy" id="27350"/>
    <lineage>
        <taxon>Eukaryota</taxon>
        <taxon>Fungi</taxon>
        <taxon>Dikarya</taxon>
        <taxon>Basidiomycota</taxon>
        <taxon>Pucciniomycotina</taxon>
        <taxon>Pucciniomycetes</taxon>
        <taxon>Pucciniales</taxon>
        <taxon>Pucciniaceae</taxon>
        <taxon>Puccinia</taxon>
    </lineage>
</organism>
<proteinExistence type="inferred from homology"/>
<sequence>MELSKLSSHDLSSLFEVGCFFILNELPTGTQFAIDGSTWLTGPLFQGVKLIPPGFHIITISPNSTKPLHQVRSSSSILSSASDESSNGPGIGYQVKKGLIRFFKPQEKVIRHFDSNLEDYSKNSHEETITSLDYMKTIDSKLAAYPMKEYDRWKSLTNHITTDQVSRMIGFDDQEDSLLDSLISNHISLSSHPPPPLSSSLPNRTQWGKPRDQTESLLTSSPSKERTTTWPFIDLKRSWPKDAIGPELTKWSRDKSWLFDHLLHHQFKNDPEEILGLLQLSFITFIEVQSIQSIQSFEFYQSLMNLIVKSNLSELTELSNQRNMNDHHHQDISTTLAPPTTTTKSSASPTTTLRGEKIDYLRLNLDIVKVFISQLKSLKTNFFSESMEDFQIENWFFNVIEKFRTNINYIIKFIIKDSINRDLEPSKDDDEQREAKRRTTELSRSLEGIDWVGIQSDCKRFDWNVKDLKISIHLFLTDPKSTEIRNLMTEGDDDEDEDDDDEEDLSEDEDDEFKPIVVN</sequence>
<gene>
    <name evidence="2" type="ORF">PSTT_06367</name>
</gene>
<comment type="caution">
    <text evidence="2">The sequence shown here is derived from an EMBL/GenBank/DDBJ whole genome shotgun (WGS) entry which is preliminary data.</text>
</comment>
<dbReference type="Pfam" id="PF05282">
    <property type="entry name" value="AAR2"/>
    <property type="match status" value="1"/>
</dbReference>
<dbReference type="AlphaFoldDB" id="A0A2S4VKP5"/>